<dbReference type="PROSITE" id="PS50106">
    <property type="entry name" value="PDZ"/>
    <property type="match status" value="1"/>
</dbReference>
<dbReference type="EMBL" id="JBDFQZ010000014">
    <property type="protein sequence ID" value="KAK9665038.1"/>
    <property type="molecule type" value="Genomic_DNA"/>
</dbReference>
<gene>
    <name evidence="2" type="ORF">RND81_14G086200</name>
</gene>
<evidence type="ECO:0000313" key="2">
    <source>
        <dbReference type="EMBL" id="KAK9665037.1"/>
    </source>
</evidence>
<dbReference type="Gene3D" id="2.30.42.10">
    <property type="match status" value="1"/>
</dbReference>
<dbReference type="Gene3D" id="2.40.10.120">
    <property type="match status" value="1"/>
</dbReference>
<proteinExistence type="predicted"/>
<dbReference type="Pfam" id="PF13365">
    <property type="entry name" value="Trypsin_2"/>
    <property type="match status" value="1"/>
</dbReference>
<dbReference type="PANTHER" id="PTHR47389:SF8">
    <property type="entry name" value="EXPRESSED PROTEIN"/>
    <property type="match status" value="1"/>
</dbReference>
<dbReference type="InterPro" id="IPR001478">
    <property type="entry name" value="PDZ"/>
</dbReference>
<dbReference type="InterPro" id="IPR009003">
    <property type="entry name" value="Peptidase_S1_PA"/>
</dbReference>
<accession>A0AAW1GMA8</accession>
<dbReference type="AlphaFoldDB" id="A0AAW1GMA8"/>
<dbReference type="SUPFAM" id="SSF50494">
    <property type="entry name" value="Trypsin-like serine proteases"/>
    <property type="match status" value="1"/>
</dbReference>
<evidence type="ECO:0000259" key="1">
    <source>
        <dbReference type="PROSITE" id="PS50106"/>
    </source>
</evidence>
<keyword evidence="3" id="KW-1185">Reference proteome</keyword>
<name>A0AAW1GMA8_SAPOF</name>
<comment type="caution">
    <text evidence="2">The sequence shown here is derived from an EMBL/GenBank/DDBJ whole genome shotgun (WGS) entry which is preliminary data.</text>
</comment>
<reference evidence="2 3" key="1">
    <citation type="submission" date="2024-03" db="EMBL/GenBank/DDBJ databases">
        <title>WGS assembly of Saponaria officinalis var. Norfolk2.</title>
        <authorList>
            <person name="Jenkins J."/>
            <person name="Shu S."/>
            <person name="Grimwood J."/>
            <person name="Barry K."/>
            <person name="Goodstein D."/>
            <person name="Schmutz J."/>
            <person name="Leebens-Mack J."/>
            <person name="Osbourn A."/>
        </authorList>
    </citation>
    <scope>NUCLEOTIDE SEQUENCE [LARGE SCALE GENOMIC DNA]</scope>
    <source>
        <strain evidence="3">cv. Norfolk2</strain>
        <strain evidence="2">JIC</strain>
        <tissue evidence="2">Leaf</tissue>
    </source>
</reference>
<organism evidence="2 3">
    <name type="scientific">Saponaria officinalis</name>
    <name type="common">Common soapwort</name>
    <name type="synonym">Lychnis saponaria</name>
    <dbReference type="NCBI Taxonomy" id="3572"/>
    <lineage>
        <taxon>Eukaryota</taxon>
        <taxon>Viridiplantae</taxon>
        <taxon>Streptophyta</taxon>
        <taxon>Embryophyta</taxon>
        <taxon>Tracheophyta</taxon>
        <taxon>Spermatophyta</taxon>
        <taxon>Magnoliopsida</taxon>
        <taxon>eudicotyledons</taxon>
        <taxon>Gunneridae</taxon>
        <taxon>Pentapetalae</taxon>
        <taxon>Caryophyllales</taxon>
        <taxon>Caryophyllaceae</taxon>
        <taxon>Caryophylleae</taxon>
        <taxon>Saponaria</taxon>
    </lineage>
</organism>
<dbReference type="Pfam" id="PF17820">
    <property type="entry name" value="PDZ_6"/>
    <property type="match status" value="1"/>
</dbReference>
<protein>
    <recommendedName>
        <fullName evidence="1">PDZ domain-containing protein</fullName>
    </recommendedName>
</protein>
<sequence>MSAAPFRPDSDYDPVPDRLSSILEYYKKLVPTPLTNLSPGSAPSRHFNNRYFSENIRRSVVAVSVFQGVQRKIDCSGIIIDDTGLVLTSAKLVRFPENAPRSDYLVIVRLFNGELLVAKEWHVDFWRNIAVLKVVPTLPLQAVKLRDSNSLRTGSEIFVLGRDFLTTLRQGSGLLLNHPPCFGCDELLSSTCQTHVNCEGGLVICASDDIVGVNFIGGDGYSHILPANAIFITLPHKYWNHGIIHPWSGITVIQTDQLSMDVLDFMNISSSDDKQLFVKEVYPGSLADKLQVRPGDSVISINGRRIGSAKEYLEEVFLHTLIVRDVSGVLPRNLNLPSVKLMIQKRSDGEIVTVDGNMLMSDDIRFCTCWPFDKNVWDKEPLKGSQTDPLLESWHRRWSCN</sequence>
<dbReference type="InterPro" id="IPR041489">
    <property type="entry name" value="PDZ_6"/>
</dbReference>
<dbReference type="SUPFAM" id="SSF50156">
    <property type="entry name" value="PDZ domain-like"/>
    <property type="match status" value="1"/>
</dbReference>
<dbReference type="InterPro" id="IPR036034">
    <property type="entry name" value="PDZ_sf"/>
</dbReference>
<dbReference type="Proteomes" id="UP001443914">
    <property type="component" value="Unassembled WGS sequence"/>
</dbReference>
<dbReference type="EMBL" id="JBDFQZ010000014">
    <property type="protein sequence ID" value="KAK9665037.1"/>
    <property type="molecule type" value="Genomic_DNA"/>
</dbReference>
<evidence type="ECO:0000313" key="3">
    <source>
        <dbReference type="Proteomes" id="UP001443914"/>
    </source>
</evidence>
<dbReference type="PANTHER" id="PTHR47389">
    <property type="entry name" value="OS09G0436400 PROTEIN"/>
    <property type="match status" value="1"/>
</dbReference>
<feature type="domain" description="PDZ" evidence="1">
    <location>
        <begin position="266"/>
        <end position="306"/>
    </location>
</feature>